<evidence type="ECO:0000313" key="2">
    <source>
        <dbReference type="EMBL" id="KMO33201.1"/>
    </source>
</evidence>
<sequence>MSAATFIPAACSATMKRASAWATMQGRANSAGSVSRAIVAWNEDRVASTSGRNCLGKDSRETGQSRVPEPPQRMIG</sequence>
<reference evidence="2 3" key="1">
    <citation type="submission" date="2015-03" db="EMBL/GenBank/DDBJ databases">
        <title>Genome sequencing of Methylobacterium tarhaniae DSM 25844.</title>
        <authorList>
            <person name="Chaudhry V."/>
            <person name="Patil P.B."/>
        </authorList>
    </citation>
    <scope>NUCLEOTIDE SEQUENCE [LARGE SCALE GENOMIC DNA]</scope>
    <source>
        <strain evidence="2 3">DSM 25844</strain>
    </source>
</reference>
<dbReference type="PATRIC" id="fig|1187852.3.peg.2885"/>
<organism evidence="2 3">
    <name type="scientific">Methylobacterium tarhaniae</name>
    <dbReference type="NCBI Taxonomy" id="1187852"/>
    <lineage>
        <taxon>Bacteria</taxon>
        <taxon>Pseudomonadati</taxon>
        <taxon>Pseudomonadota</taxon>
        <taxon>Alphaproteobacteria</taxon>
        <taxon>Hyphomicrobiales</taxon>
        <taxon>Methylobacteriaceae</taxon>
        <taxon>Methylobacterium</taxon>
    </lineage>
</organism>
<evidence type="ECO:0000256" key="1">
    <source>
        <dbReference type="SAM" id="MobiDB-lite"/>
    </source>
</evidence>
<name>A0A0J6V2Y1_9HYPH</name>
<keyword evidence="3" id="KW-1185">Reference proteome</keyword>
<dbReference type="Proteomes" id="UP000036449">
    <property type="component" value="Unassembled WGS sequence"/>
</dbReference>
<protein>
    <submittedName>
        <fullName evidence="2">Uncharacterized protein</fullName>
    </submittedName>
</protein>
<dbReference type="EMBL" id="LABZ01000205">
    <property type="protein sequence ID" value="KMO33201.1"/>
    <property type="molecule type" value="Genomic_DNA"/>
</dbReference>
<accession>A0A0J6V2Y1</accession>
<feature type="region of interest" description="Disordered" evidence="1">
    <location>
        <begin position="49"/>
        <end position="76"/>
    </location>
</feature>
<gene>
    <name evidence="2" type="ORF">VQ03_25490</name>
</gene>
<comment type="caution">
    <text evidence="2">The sequence shown here is derived from an EMBL/GenBank/DDBJ whole genome shotgun (WGS) entry which is preliminary data.</text>
</comment>
<proteinExistence type="predicted"/>
<evidence type="ECO:0000313" key="3">
    <source>
        <dbReference type="Proteomes" id="UP000036449"/>
    </source>
</evidence>
<dbReference type="AlphaFoldDB" id="A0A0J6V2Y1"/>